<proteinExistence type="predicted"/>
<evidence type="ECO:0000313" key="1">
    <source>
        <dbReference type="EMBL" id="TNU89041.1"/>
    </source>
</evidence>
<organism evidence="1 2">
    <name type="scientific">Eggerthella lenta</name>
    <name type="common">Eubacterium lentum</name>
    <dbReference type="NCBI Taxonomy" id="84112"/>
    <lineage>
        <taxon>Bacteria</taxon>
        <taxon>Bacillati</taxon>
        <taxon>Actinomycetota</taxon>
        <taxon>Coriobacteriia</taxon>
        <taxon>Eggerthellales</taxon>
        <taxon>Eggerthellaceae</taxon>
        <taxon>Eggerthella</taxon>
    </lineage>
</organism>
<comment type="caution">
    <text evidence="1">The sequence shown here is derived from an EMBL/GenBank/DDBJ whole genome shotgun (WGS) entry which is preliminary data.</text>
</comment>
<sequence>MEYRDLIAMGELLERIDGPSDTERLAIVEATAAAMRESAELRAENDKLKTMLAAEESRLDYA</sequence>
<dbReference type="Proteomes" id="UP000312594">
    <property type="component" value="Unassembled WGS sequence"/>
</dbReference>
<name>A0A5C5BR58_EGGLN</name>
<protein>
    <submittedName>
        <fullName evidence="1">Uncharacterized protein</fullName>
    </submittedName>
</protein>
<dbReference type="AlphaFoldDB" id="A0A5C5BR58"/>
<accession>A0A5C5BR58</accession>
<dbReference type="RefSeq" id="WP_139912982.1">
    <property type="nucleotide sequence ID" value="NZ_VEVP01000036.1"/>
</dbReference>
<reference evidence="1 2" key="1">
    <citation type="journal article" date="2005" name="Appl. Environ. Microbiol.">
        <title>Intestinal bacterial communities that produce active estrogen-like compounds enterodiol and enterolactone in humans.</title>
        <authorList>
            <person name="Clavel T."/>
            <person name="Henderson G."/>
            <person name="Alpert C.A."/>
            <person name="Philippe C."/>
            <person name="Rigottier-Gois L."/>
            <person name="Dore J."/>
            <person name="Blaut M."/>
        </authorList>
    </citation>
    <scope>NUCLEOTIDE SEQUENCE [LARGE SCALE GENOMIC DNA]</scope>
    <source>
        <strain evidence="1 2">SECO-MT75m2</strain>
    </source>
</reference>
<dbReference type="EMBL" id="VEVP01000036">
    <property type="protein sequence ID" value="TNU89041.1"/>
    <property type="molecule type" value="Genomic_DNA"/>
</dbReference>
<gene>
    <name evidence="1" type="ORF">FIC87_12640</name>
</gene>
<evidence type="ECO:0000313" key="2">
    <source>
        <dbReference type="Proteomes" id="UP000312594"/>
    </source>
</evidence>